<keyword evidence="5" id="KW-1185">Reference proteome</keyword>
<accession>A0ABS5PSJ0</accession>
<evidence type="ECO:0000256" key="3">
    <source>
        <dbReference type="PIRNR" id="PIRNR002070"/>
    </source>
</evidence>
<dbReference type="PANTHER" id="PTHR10302">
    <property type="entry name" value="SINGLE-STRANDED DNA-BINDING PROTEIN"/>
    <property type="match status" value="1"/>
</dbReference>
<keyword evidence="1 2" id="KW-0238">DNA-binding</keyword>
<name>A0ABS5PSJ0_9FIRM</name>
<protein>
    <recommendedName>
        <fullName evidence="2 3">Single-stranded DNA-binding protein</fullName>
        <shortName evidence="2">SSB</shortName>
    </recommendedName>
</protein>
<comment type="caution">
    <text evidence="2">Lacks conserved residue(s) required for the propagation of feature annotation.</text>
</comment>
<dbReference type="InterPro" id="IPR011344">
    <property type="entry name" value="ssDNA-bd"/>
</dbReference>
<organism evidence="4 5">
    <name type="scientific">Fusibacter paucivorans</name>
    <dbReference type="NCBI Taxonomy" id="76009"/>
    <lineage>
        <taxon>Bacteria</taxon>
        <taxon>Bacillati</taxon>
        <taxon>Bacillota</taxon>
        <taxon>Clostridia</taxon>
        <taxon>Eubacteriales</taxon>
        <taxon>Eubacteriales Family XII. Incertae Sedis</taxon>
        <taxon>Fusibacter</taxon>
    </lineage>
</organism>
<dbReference type="InterPro" id="IPR012340">
    <property type="entry name" value="NA-bd_OB-fold"/>
</dbReference>
<evidence type="ECO:0000313" key="5">
    <source>
        <dbReference type="Proteomes" id="UP000746471"/>
    </source>
</evidence>
<dbReference type="SUPFAM" id="SSF50249">
    <property type="entry name" value="Nucleic acid-binding proteins"/>
    <property type="match status" value="1"/>
</dbReference>
<dbReference type="CDD" id="cd04496">
    <property type="entry name" value="SSB_OBF"/>
    <property type="match status" value="1"/>
</dbReference>
<dbReference type="NCBIfam" id="TIGR00621">
    <property type="entry name" value="ssb"/>
    <property type="match status" value="1"/>
</dbReference>
<comment type="subunit">
    <text evidence="2">Homotetramer.</text>
</comment>
<dbReference type="Gene3D" id="2.40.50.140">
    <property type="entry name" value="Nucleic acid-binding proteins"/>
    <property type="match status" value="1"/>
</dbReference>
<dbReference type="RefSeq" id="WP_213237739.1">
    <property type="nucleotide sequence ID" value="NZ_JAHBCL010000027.1"/>
</dbReference>
<dbReference type="InterPro" id="IPR000424">
    <property type="entry name" value="Primosome_PriB/ssb"/>
</dbReference>
<dbReference type="Proteomes" id="UP000746471">
    <property type="component" value="Unassembled WGS sequence"/>
</dbReference>
<dbReference type="GO" id="GO:0003677">
    <property type="term" value="F:DNA binding"/>
    <property type="evidence" value="ECO:0007669"/>
    <property type="project" value="UniProtKB-KW"/>
</dbReference>
<evidence type="ECO:0000313" key="4">
    <source>
        <dbReference type="EMBL" id="MBS7527877.1"/>
    </source>
</evidence>
<evidence type="ECO:0000256" key="1">
    <source>
        <dbReference type="ARBA" id="ARBA00023125"/>
    </source>
</evidence>
<proteinExistence type="inferred from homology"/>
<dbReference type="HAMAP" id="MF_00984">
    <property type="entry name" value="SSB"/>
    <property type="match status" value="1"/>
</dbReference>
<dbReference type="PROSITE" id="PS50935">
    <property type="entry name" value="SSB"/>
    <property type="match status" value="1"/>
</dbReference>
<evidence type="ECO:0000256" key="2">
    <source>
        <dbReference type="HAMAP-Rule" id="MF_00984"/>
    </source>
</evidence>
<dbReference type="Pfam" id="PF00436">
    <property type="entry name" value="SSB"/>
    <property type="match status" value="1"/>
</dbReference>
<dbReference type="PANTHER" id="PTHR10302:SF27">
    <property type="entry name" value="SINGLE-STRANDED DNA-BINDING PROTEIN"/>
    <property type="match status" value="1"/>
</dbReference>
<gene>
    <name evidence="4" type="ORF">KHM83_14425</name>
</gene>
<dbReference type="PIRSF" id="PIRSF002070">
    <property type="entry name" value="SSB"/>
    <property type="match status" value="1"/>
</dbReference>
<sequence>MNNVSLIGRLVHDPDLKRTQDGKAYTQFNLAINRYMSQAQKEEKKLEGKSTADFPRIVAFGKTAENCCKYLQKGAMVSVIGKVTTSNYENNAGDVIYTTDITADRVTFLEPFNSEYRKTPLREDAV</sequence>
<dbReference type="EMBL" id="JAHBCL010000027">
    <property type="protein sequence ID" value="MBS7527877.1"/>
    <property type="molecule type" value="Genomic_DNA"/>
</dbReference>
<reference evidence="4 5" key="1">
    <citation type="submission" date="2021-05" db="EMBL/GenBank/DDBJ databases">
        <title>Fusibacter ferrireducens sp. nov., an anaerobic, sulfur- and Fe-reducing bacterium isolated from the mangrove sediment.</title>
        <authorList>
            <person name="Qiu D."/>
        </authorList>
    </citation>
    <scope>NUCLEOTIDE SEQUENCE [LARGE SCALE GENOMIC DNA]</scope>
    <source>
        <strain evidence="4 5">DSM 12116</strain>
    </source>
</reference>
<comment type="caution">
    <text evidence="4">The sequence shown here is derived from an EMBL/GenBank/DDBJ whole genome shotgun (WGS) entry which is preliminary data.</text>
</comment>